<evidence type="ECO:0000256" key="2">
    <source>
        <dbReference type="SAM" id="SignalP"/>
    </source>
</evidence>
<dbReference type="AlphaFoldDB" id="A0A2X0MNB2"/>
<proteinExistence type="predicted"/>
<organism evidence="3 4">
    <name type="scientific">Microbotryum silenes-dioicae</name>
    <dbReference type="NCBI Taxonomy" id="796604"/>
    <lineage>
        <taxon>Eukaryota</taxon>
        <taxon>Fungi</taxon>
        <taxon>Dikarya</taxon>
        <taxon>Basidiomycota</taxon>
        <taxon>Pucciniomycotina</taxon>
        <taxon>Microbotryomycetes</taxon>
        <taxon>Microbotryales</taxon>
        <taxon>Microbotryaceae</taxon>
        <taxon>Microbotryum</taxon>
    </lineage>
</organism>
<protein>
    <submittedName>
        <fullName evidence="3">BQ5605_C003g02267 protein</fullName>
    </submittedName>
</protein>
<keyword evidence="2" id="KW-0732">Signal</keyword>
<feature type="signal peptide" evidence="2">
    <location>
        <begin position="1"/>
        <end position="28"/>
    </location>
</feature>
<evidence type="ECO:0000313" key="3">
    <source>
        <dbReference type="EMBL" id="SGY39715.1"/>
    </source>
</evidence>
<dbReference type="Proteomes" id="UP000249464">
    <property type="component" value="Unassembled WGS sequence"/>
</dbReference>
<feature type="compositionally biased region" description="Low complexity" evidence="1">
    <location>
        <begin position="339"/>
        <end position="357"/>
    </location>
</feature>
<feature type="chain" id="PRO_5016169364" evidence="2">
    <location>
        <begin position="29"/>
        <end position="366"/>
    </location>
</feature>
<keyword evidence="4" id="KW-1185">Reference proteome</keyword>
<accession>A0A2X0MNB2</accession>
<name>A0A2X0MNB2_9BASI</name>
<reference evidence="3 4" key="1">
    <citation type="submission" date="2016-11" db="EMBL/GenBank/DDBJ databases">
        <authorList>
            <person name="Jaros S."/>
            <person name="Januszkiewicz K."/>
            <person name="Wedrychowicz H."/>
        </authorList>
    </citation>
    <scope>NUCLEOTIDE SEQUENCE [LARGE SCALE GENOMIC DNA]</scope>
</reference>
<evidence type="ECO:0000256" key="1">
    <source>
        <dbReference type="SAM" id="MobiDB-lite"/>
    </source>
</evidence>
<gene>
    <name evidence="3" type="primary">BQ5605_C003g02267</name>
    <name evidence="3" type="ORF">BQ5605_C003G02267</name>
</gene>
<sequence>MIGVARTVVSTGALLAFLAASAIPTTFANPEPRPPGPPKPLNLNDLASLSLTPQQALDAETIASDAAVSNSLGPHANPPRPNDSASQWGKIQIVSTDSSSSTQWLGDGSLDGSGVYANTTDQPGTVNFPATTCSTLPPLFSIYGILAEYAALPYIGLASFTGLPNAPSSLSSTSGGYAFVAPVNQTNSKTFAQSESSLGSPYRGESAVWSLDCITQELTASWTLSDGSSLPVSFVSWSKSGLVATGNYAAFKQAFPTAEAPLKFVFVPAANGSTTFWDAQTAQDKVVAATTAAARTTRSTRSARPTRTPRVRTTASVVPSIAKQVGQNVHGIAAASQRLGSLSSTSPISSSSPGAKSGIKHRRHQH</sequence>
<evidence type="ECO:0000313" key="4">
    <source>
        <dbReference type="Proteomes" id="UP000249464"/>
    </source>
</evidence>
<dbReference type="EMBL" id="FQNC01000042">
    <property type="protein sequence ID" value="SGY39715.1"/>
    <property type="molecule type" value="Genomic_DNA"/>
</dbReference>
<feature type="region of interest" description="Disordered" evidence="1">
    <location>
        <begin position="292"/>
        <end position="315"/>
    </location>
</feature>
<feature type="region of interest" description="Disordered" evidence="1">
    <location>
        <begin position="337"/>
        <end position="366"/>
    </location>
</feature>